<feature type="compositionally biased region" description="Polar residues" evidence="2">
    <location>
        <begin position="64"/>
        <end position="78"/>
    </location>
</feature>
<gene>
    <name evidence="3" type="ORF">EZS28_014566</name>
</gene>
<evidence type="ECO:0000313" key="3">
    <source>
        <dbReference type="EMBL" id="KAA6389904.1"/>
    </source>
</evidence>
<name>A0A5J4W4H9_9EUKA</name>
<feature type="coiled-coil region" evidence="1">
    <location>
        <begin position="5"/>
        <end position="35"/>
    </location>
</feature>
<feature type="region of interest" description="Disordered" evidence="2">
    <location>
        <begin position="36"/>
        <end position="78"/>
    </location>
</feature>
<dbReference type="EMBL" id="SNRW01003414">
    <property type="protein sequence ID" value="KAA6389904.1"/>
    <property type="molecule type" value="Genomic_DNA"/>
</dbReference>
<organism evidence="3 4">
    <name type="scientific">Streblomastix strix</name>
    <dbReference type="NCBI Taxonomy" id="222440"/>
    <lineage>
        <taxon>Eukaryota</taxon>
        <taxon>Metamonada</taxon>
        <taxon>Preaxostyla</taxon>
        <taxon>Oxymonadida</taxon>
        <taxon>Streblomastigidae</taxon>
        <taxon>Streblomastix</taxon>
    </lineage>
</organism>
<reference evidence="3 4" key="1">
    <citation type="submission" date="2019-03" db="EMBL/GenBank/DDBJ databases">
        <title>Single cell metagenomics reveals metabolic interactions within the superorganism composed of flagellate Streblomastix strix and complex community of Bacteroidetes bacteria on its surface.</title>
        <authorList>
            <person name="Treitli S.C."/>
            <person name="Kolisko M."/>
            <person name="Husnik F."/>
            <person name="Keeling P."/>
            <person name="Hampl V."/>
        </authorList>
    </citation>
    <scope>NUCLEOTIDE SEQUENCE [LARGE SCALE GENOMIC DNA]</scope>
    <source>
        <strain evidence="3">ST1C</strain>
    </source>
</reference>
<evidence type="ECO:0000256" key="2">
    <source>
        <dbReference type="SAM" id="MobiDB-lite"/>
    </source>
</evidence>
<accession>A0A5J4W4H9</accession>
<dbReference type="AlphaFoldDB" id="A0A5J4W4H9"/>
<protein>
    <submittedName>
        <fullName evidence="3">Uncharacterized protein</fullName>
    </submittedName>
</protein>
<proteinExistence type="predicted"/>
<comment type="caution">
    <text evidence="3">The sequence shown here is derived from an EMBL/GenBank/DDBJ whole genome shotgun (WGS) entry which is preliminary data.</text>
</comment>
<dbReference type="Proteomes" id="UP000324800">
    <property type="component" value="Unassembled WGS sequence"/>
</dbReference>
<sequence>MDLIIFIAEQIIEQLETQREDQEQLTNKLEKTVTEGLNDNGEEDQSEHAIEPKHITNRNEGFRRNNSGTQFRDTVNGEANTEINITKISTNTQLHNENESKRL</sequence>
<evidence type="ECO:0000256" key="1">
    <source>
        <dbReference type="SAM" id="Coils"/>
    </source>
</evidence>
<keyword evidence="1" id="KW-0175">Coiled coil</keyword>
<evidence type="ECO:0000313" key="4">
    <source>
        <dbReference type="Proteomes" id="UP000324800"/>
    </source>
</evidence>